<organism evidence="1 2">
    <name type="scientific">Jimgerdemannia flammicorona</name>
    <dbReference type="NCBI Taxonomy" id="994334"/>
    <lineage>
        <taxon>Eukaryota</taxon>
        <taxon>Fungi</taxon>
        <taxon>Fungi incertae sedis</taxon>
        <taxon>Mucoromycota</taxon>
        <taxon>Mucoromycotina</taxon>
        <taxon>Endogonomycetes</taxon>
        <taxon>Endogonales</taxon>
        <taxon>Endogonaceae</taxon>
        <taxon>Jimgerdemannia</taxon>
    </lineage>
</organism>
<evidence type="ECO:0000313" key="2">
    <source>
        <dbReference type="Proteomes" id="UP000268093"/>
    </source>
</evidence>
<name>A0A433D3F2_9FUNG</name>
<gene>
    <name evidence="1" type="ORF">BC936DRAFT_148326</name>
</gene>
<protein>
    <recommendedName>
        <fullName evidence="3">Alcohol dehydrogenase-like C-terminal domain-containing protein</fullName>
    </recommendedName>
</protein>
<evidence type="ECO:0008006" key="3">
    <source>
        <dbReference type="Google" id="ProtNLM"/>
    </source>
</evidence>
<sequence>MQIPLFAFMEKLSSYDFVFDTTGRCPLLHCHHPRRGGSHRNSLGLLCVTSSRKYKKAAKAAGVEYQYLLMIPSGEDLEVLAQLSEEKLHPVVDSIYELEETRKAVERLMDGHVTGKVMVRVKQE</sequence>
<accession>A0A433D3F2</accession>
<dbReference type="Proteomes" id="UP000268093">
    <property type="component" value="Unassembled WGS sequence"/>
</dbReference>
<dbReference type="OrthoDB" id="9992527at2759"/>
<dbReference type="Gene3D" id="3.90.180.10">
    <property type="entry name" value="Medium-chain alcohol dehydrogenases, catalytic domain"/>
    <property type="match status" value="1"/>
</dbReference>
<dbReference type="Pfam" id="PF13602">
    <property type="entry name" value="ADH_zinc_N_2"/>
    <property type="match status" value="1"/>
</dbReference>
<dbReference type="Gene3D" id="3.40.50.720">
    <property type="entry name" value="NAD(P)-binding Rossmann-like Domain"/>
    <property type="match status" value="1"/>
</dbReference>
<keyword evidence="2" id="KW-1185">Reference proteome</keyword>
<proteinExistence type="predicted"/>
<reference evidence="1 2" key="1">
    <citation type="journal article" date="2018" name="New Phytol.">
        <title>Phylogenomics of Endogonaceae and evolution of mycorrhizas within Mucoromycota.</title>
        <authorList>
            <person name="Chang Y."/>
            <person name="Desiro A."/>
            <person name="Na H."/>
            <person name="Sandor L."/>
            <person name="Lipzen A."/>
            <person name="Clum A."/>
            <person name="Barry K."/>
            <person name="Grigoriev I.V."/>
            <person name="Martin F.M."/>
            <person name="Stajich J.E."/>
            <person name="Smith M.E."/>
            <person name="Bonito G."/>
            <person name="Spatafora J.W."/>
        </authorList>
    </citation>
    <scope>NUCLEOTIDE SEQUENCE [LARGE SCALE GENOMIC DNA]</scope>
    <source>
        <strain evidence="1 2">GMNB39</strain>
    </source>
</reference>
<dbReference type="EMBL" id="RBNI01007470">
    <property type="protein sequence ID" value="RUP45313.1"/>
    <property type="molecule type" value="Genomic_DNA"/>
</dbReference>
<evidence type="ECO:0000313" key="1">
    <source>
        <dbReference type="EMBL" id="RUP45313.1"/>
    </source>
</evidence>
<comment type="caution">
    <text evidence="1">The sequence shown here is derived from an EMBL/GenBank/DDBJ whole genome shotgun (WGS) entry which is preliminary data.</text>
</comment>
<dbReference type="AlphaFoldDB" id="A0A433D3F2"/>